<sequence>MGFDLRLNAVIDFMKKQVGVRVDKGDGYSTSPIFNNSALFSGKPLPGFFNLIPAHNAAPFPSIRLQAVNYAKICYRYQ</sequence>
<protein>
    <submittedName>
        <fullName evidence="1">Uncharacterized protein</fullName>
    </submittedName>
</protein>
<dbReference type="EMBL" id="LAZR01037731">
    <property type="protein sequence ID" value="KKL21439.1"/>
    <property type="molecule type" value="Genomic_DNA"/>
</dbReference>
<evidence type="ECO:0000313" key="1">
    <source>
        <dbReference type="EMBL" id="KKL21439.1"/>
    </source>
</evidence>
<dbReference type="AlphaFoldDB" id="A0A0F9BHU6"/>
<name>A0A0F9BHU6_9ZZZZ</name>
<reference evidence="1" key="1">
    <citation type="journal article" date="2015" name="Nature">
        <title>Complex archaea that bridge the gap between prokaryotes and eukaryotes.</title>
        <authorList>
            <person name="Spang A."/>
            <person name="Saw J.H."/>
            <person name="Jorgensen S.L."/>
            <person name="Zaremba-Niedzwiedzka K."/>
            <person name="Martijn J."/>
            <person name="Lind A.E."/>
            <person name="van Eijk R."/>
            <person name="Schleper C."/>
            <person name="Guy L."/>
            <person name="Ettema T.J."/>
        </authorList>
    </citation>
    <scope>NUCLEOTIDE SEQUENCE</scope>
</reference>
<proteinExistence type="predicted"/>
<comment type="caution">
    <text evidence="1">The sequence shown here is derived from an EMBL/GenBank/DDBJ whole genome shotgun (WGS) entry which is preliminary data.</text>
</comment>
<accession>A0A0F9BHU6</accession>
<organism evidence="1">
    <name type="scientific">marine sediment metagenome</name>
    <dbReference type="NCBI Taxonomy" id="412755"/>
    <lineage>
        <taxon>unclassified sequences</taxon>
        <taxon>metagenomes</taxon>
        <taxon>ecological metagenomes</taxon>
    </lineage>
</organism>
<gene>
    <name evidence="1" type="ORF">LCGC14_2445450</name>
</gene>